<organism evidence="1 2">
    <name type="scientific">Symbiodinium natans</name>
    <dbReference type="NCBI Taxonomy" id="878477"/>
    <lineage>
        <taxon>Eukaryota</taxon>
        <taxon>Sar</taxon>
        <taxon>Alveolata</taxon>
        <taxon>Dinophyceae</taxon>
        <taxon>Suessiales</taxon>
        <taxon>Symbiodiniaceae</taxon>
        <taxon>Symbiodinium</taxon>
    </lineage>
</organism>
<dbReference type="Proteomes" id="UP000604046">
    <property type="component" value="Unassembled WGS sequence"/>
</dbReference>
<name>A0A812IN57_9DINO</name>
<proteinExistence type="predicted"/>
<comment type="caution">
    <text evidence="1">The sequence shown here is derived from an EMBL/GenBank/DDBJ whole genome shotgun (WGS) entry which is preliminary data.</text>
</comment>
<protein>
    <submittedName>
        <fullName evidence="1">Uncharacterized protein</fullName>
    </submittedName>
</protein>
<gene>
    <name evidence="1" type="ORF">SNAT2548_LOCUS4995</name>
</gene>
<dbReference type="AlphaFoldDB" id="A0A812IN57"/>
<sequence>MDREGPATSVCRADGADPRLLGQRTVDGKQQMLQVKRLEELAAEGRKAKKNQVRVEVDGVDRVGGVGIGWAKVIREAKVRASKSRGSDVVATLHEGAQVLVEEVSSKAARIHTPFAGWIALTKASGPVLEQDSCNRRGPGEKSATQWVVDHTLARLRAVTDVPTVEDVPMPSEMLEHPLECPELATDPSPKRPFTQLPSVATWLVATPPISAGAADAAFPNPAAAADPSFAHLPSVGTWLASASVTQRLVPLLDQAAFAQPHSVAPTEPPLAQPVRPICAFTQLPSVATWLATKPAPGAADVPAFAEPTQDPSPESTSLGDWWIAFCNSLQQTLCCGRGKWSNQHEVGWSATCTH</sequence>
<keyword evidence="2" id="KW-1185">Reference proteome</keyword>
<evidence type="ECO:0000313" key="1">
    <source>
        <dbReference type="EMBL" id="CAE7042242.1"/>
    </source>
</evidence>
<accession>A0A812IN57</accession>
<dbReference type="EMBL" id="CAJNDS010000313">
    <property type="protein sequence ID" value="CAE7042242.1"/>
    <property type="molecule type" value="Genomic_DNA"/>
</dbReference>
<evidence type="ECO:0000313" key="2">
    <source>
        <dbReference type="Proteomes" id="UP000604046"/>
    </source>
</evidence>
<reference evidence="1" key="1">
    <citation type="submission" date="2021-02" db="EMBL/GenBank/DDBJ databases">
        <authorList>
            <person name="Dougan E. K."/>
            <person name="Rhodes N."/>
            <person name="Thang M."/>
            <person name="Chan C."/>
        </authorList>
    </citation>
    <scope>NUCLEOTIDE SEQUENCE</scope>
</reference>